<dbReference type="PANTHER" id="PTHR10366">
    <property type="entry name" value="NAD DEPENDENT EPIMERASE/DEHYDRATASE"/>
    <property type="match status" value="1"/>
</dbReference>
<evidence type="ECO:0000256" key="1">
    <source>
        <dbReference type="ARBA" id="ARBA00023002"/>
    </source>
</evidence>
<organism evidence="4 5">
    <name type="scientific">Pseudooceanicola pacificus</name>
    <dbReference type="NCBI Taxonomy" id="2676438"/>
    <lineage>
        <taxon>Bacteria</taxon>
        <taxon>Pseudomonadati</taxon>
        <taxon>Pseudomonadota</taxon>
        <taxon>Alphaproteobacteria</taxon>
        <taxon>Rhodobacterales</taxon>
        <taxon>Paracoccaceae</taxon>
        <taxon>Pseudooceanicola</taxon>
    </lineage>
</organism>
<proteinExistence type="inferred from homology"/>
<evidence type="ECO:0000259" key="3">
    <source>
        <dbReference type="Pfam" id="PF01370"/>
    </source>
</evidence>
<accession>A0A844W7B2</accession>
<sequence length="344" mass="36706">MTATTQSVLVTGASGFIARHVLLQLLERGYRVRGSLRTPAKAEAIRKDLRAHLGDPALADTALDFVTLDLTADAGWPEALAGMDALIHTASPFPLSQPRDPQVLIRPAVEGTRRALEAALAAGVDRVVLTSSVAAVLTSAPLDRAAPRTEADWTDPDHPATTPYGASKTLAERAAWAIAAAHPALKLTTVNPGMVMGAPLGTEFGSSVGLVRRMMRGGDPALPRMVFDVVDVTDVARMHVAALETPATIGERLICSAGPMWMPEMGAALKKAYPDRRIPTRVAPYWLLWLIARFDPALRSVLPICGQHMVSDAGHARRLLDFRFVPPERALLNTAAHLVATGAV</sequence>
<dbReference type="SUPFAM" id="SSF51735">
    <property type="entry name" value="NAD(P)-binding Rossmann-fold domains"/>
    <property type="match status" value="1"/>
</dbReference>
<dbReference type="AlphaFoldDB" id="A0A844W7B2"/>
<evidence type="ECO:0000313" key="4">
    <source>
        <dbReference type="EMBL" id="MWB79847.1"/>
    </source>
</evidence>
<name>A0A844W7B2_9RHOB</name>
<protein>
    <submittedName>
        <fullName evidence="4">NAD-dependent epimerase/dehydratase family protein</fullName>
    </submittedName>
</protein>
<reference evidence="4 5" key="1">
    <citation type="submission" date="2019-11" db="EMBL/GenBank/DDBJ databases">
        <title>Pseudooceanicola pacifica sp. nov., isolated from deep-sea sediment of the Pacific Ocean.</title>
        <authorList>
            <person name="Lyu L."/>
        </authorList>
    </citation>
    <scope>NUCLEOTIDE SEQUENCE [LARGE SCALE GENOMIC DNA]</scope>
    <source>
        <strain evidence="4 5">216_PA32_1</strain>
    </source>
</reference>
<dbReference type="InterPro" id="IPR001509">
    <property type="entry name" value="Epimerase_deHydtase"/>
</dbReference>
<feature type="domain" description="NAD-dependent epimerase/dehydratase" evidence="3">
    <location>
        <begin position="8"/>
        <end position="250"/>
    </location>
</feature>
<dbReference type="RefSeq" id="WP_160383866.1">
    <property type="nucleotide sequence ID" value="NZ_WNXQ01000017.1"/>
</dbReference>
<keyword evidence="5" id="KW-1185">Reference proteome</keyword>
<comment type="caution">
    <text evidence="4">The sequence shown here is derived from an EMBL/GenBank/DDBJ whole genome shotgun (WGS) entry which is preliminary data.</text>
</comment>
<gene>
    <name evidence="4" type="ORF">GLS40_17595</name>
</gene>
<dbReference type="InterPro" id="IPR050425">
    <property type="entry name" value="NAD(P)_dehydrat-like"/>
</dbReference>
<dbReference type="InterPro" id="IPR036291">
    <property type="entry name" value="NAD(P)-bd_dom_sf"/>
</dbReference>
<comment type="similarity">
    <text evidence="2">Belongs to the NAD(P)-dependent epimerase/dehydratase family. Dihydroflavonol-4-reductase subfamily.</text>
</comment>
<keyword evidence="1" id="KW-0560">Oxidoreductase</keyword>
<dbReference type="Proteomes" id="UP000443843">
    <property type="component" value="Unassembled WGS sequence"/>
</dbReference>
<dbReference type="Pfam" id="PF01370">
    <property type="entry name" value="Epimerase"/>
    <property type="match status" value="1"/>
</dbReference>
<dbReference type="Gene3D" id="3.40.50.720">
    <property type="entry name" value="NAD(P)-binding Rossmann-like Domain"/>
    <property type="match status" value="1"/>
</dbReference>
<dbReference type="GO" id="GO:0016616">
    <property type="term" value="F:oxidoreductase activity, acting on the CH-OH group of donors, NAD or NADP as acceptor"/>
    <property type="evidence" value="ECO:0007669"/>
    <property type="project" value="TreeGrafter"/>
</dbReference>
<evidence type="ECO:0000256" key="2">
    <source>
        <dbReference type="ARBA" id="ARBA00023445"/>
    </source>
</evidence>
<dbReference type="EMBL" id="WNXQ01000017">
    <property type="protein sequence ID" value="MWB79847.1"/>
    <property type="molecule type" value="Genomic_DNA"/>
</dbReference>
<evidence type="ECO:0000313" key="5">
    <source>
        <dbReference type="Proteomes" id="UP000443843"/>
    </source>
</evidence>
<dbReference type="PANTHER" id="PTHR10366:SF564">
    <property type="entry name" value="STEROL-4-ALPHA-CARBOXYLATE 3-DEHYDROGENASE, DECARBOXYLATING"/>
    <property type="match status" value="1"/>
</dbReference>